<evidence type="ECO:0000259" key="1">
    <source>
        <dbReference type="Pfam" id="PF00535"/>
    </source>
</evidence>
<sequence>MKVSVIIPMYNAERTIIKCLNSVVNQLPPDDLEIVIVNDGSVDRSHEIVEKFIQENNKFDIKLIDQENKGVSAARNLAIYESKHELLALIDSDDIWLPGKLKHQLQILSKYDADFVGTLHNNLALGFPYKLEDDIFRVSFSKLMIKMAPSTITSLFKKDLIKRSGFYDEKQKYTEDGNLWLRFSKHGKMIILNKNYAIAGDFKPLFGQSGLSGNLKGMYEGEIKNIKDMVGFKYINSIQYLLYFIYITLKYYRRIIIVKLRK</sequence>
<organism evidence="2 3">
    <name type="scientific">Chryseobacterium shigense</name>
    <dbReference type="NCBI Taxonomy" id="297244"/>
    <lineage>
        <taxon>Bacteria</taxon>
        <taxon>Pseudomonadati</taxon>
        <taxon>Bacteroidota</taxon>
        <taxon>Flavobacteriia</taxon>
        <taxon>Flavobacteriales</taxon>
        <taxon>Weeksellaceae</taxon>
        <taxon>Chryseobacterium group</taxon>
        <taxon>Chryseobacterium</taxon>
    </lineage>
</organism>
<feature type="domain" description="Glycosyltransferase 2-like" evidence="1">
    <location>
        <begin position="4"/>
        <end position="117"/>
    </location>
</feature>
<dbReference type="RefSeq" id="WP_184166000.1">
    <property type="nucleotide sequence ID" value="NZ_JACHLC010000006.1"/>
</dbReference>
<dbReference type="PANTHER" id="PTHR22916">
    <property type="entry name" value="GLYCOSYLTRANSFERASE"/>
    <property type="match status" value="1"/>
</dbReference>
<keyword evidence="2" id="KW-0808">Transferase</keyword>
<dbReference type="PANTHER" id="PTHR22916:SF3">
    <property type="entry name" value="UDP-GLCNAC:BETAGAL BETA-1,3-N-ACETYLGLUCOSAMINYLTRANSFERASE-LIKE PROTEIN 1"/>
    <property type="match status" value="1"/>
</dbReference>
<dbReference type="EMBL" id="JACHLC010000006">
    <property type="protein sequence ID" value="MBB6372536.1"/>
    <property type="molecule type" value="Genomic_DNA"/>
</dbReference>
<comment type="caution">
    <text evidence="2">The sequence shown here is derived from an EMBL/GenBank/DDBJ whole genome shotgun (WGS) entry which is preliminary data.</text>
</comment>
<reference evidence="2 3" key="1">
    <citation type="submission" date="2020-08" db="EMBL/GenBank/DDBJ databases">
        <title>Functional genomics of gut bacteria from endangered species of beetles.</title>
        <authorList>
            <person name="Carlos-Shanley C."/>
        </authorList>
    </citation>
    <scope>NUCLEOTIDE SEQUENCE [LARGE SCALE GENOMIC DNA]</scope>
    <source>
        <strain evidence="2 3">S00136</strain>
    </source>
</reference>
<dbReference type="InterPro" id="IPR001173">
    <property type="entry name" value="Glyco_trans_2-like"/>
</dbReference>
<dbReference type="GO" id="GO:0016758">
    <property type="term" value="F:hexosyltransferase activity"/>
    <property type="evidence" value="ECO:0007669"/>
    <property type="project" value="UniProtKB-ARBA"/>
</dbReference>
<dbReference type="InterPro" id="IPR029044">
    <property type="entry name" value="Nucleotide-diphossugar_trans"/>
</dbReference>
<evidence type="ECO:0000313" key="3">
    <source>
        <dbReference type="Proteomes" id="UP000589738"/>
    </source>
</evidence>
<dbReference type="Proteomes" id="UP000589738">
    <property type="component" value="Unassembled WGS sequence"/>
</dbReference>
<keyword evidence="3" id="KW-1185">Reference proteome</keyword>
<evidence type="ECO:0000313" key="2">
    <source>
        <dbReference type="EMBL" id="MBB6372536.1"/>
    </source>
</evidence>
<proteinExistence type="predicted"/>
<accession>A0A841N618</accession>
<protein>
    <submittedName>
        <fullName evidence="2">Glycosyltransferase involved in cell wall biosynthesis</fullName>
    </submittedName>
</protein>
<gene>
    <name evidence="2" type="ORF">HNP36_003652</name>
</gene>
<dbReference type="SUPFAM" id="SSF53448">
    <property type="entry name" value="Nucleotide-diphospho-sugar transferases"/>
    <property type="match status" value="1"/>
</dbReference>
<name>A0A841N618_9FLAO</name>
<dbReference type="Pfam" id="PF00535">
    <property type="entry name" value="Glycos_transf_2"/>
    <property type="match status" value="1"/>
</dbReference>
<dbReference type="AlphaFoldDB" id="A0A841N618"/>
<dbReference type="Gene3D" id="3.90.550.10">
    <property type="entry name" value="Spore Coat Polysaccharide Biosynthesis Protein SpsA, Chain A"/>
    <property type="match status" value="1"/>
</dbReference>